<reference evidence="1 2" key="1">
    <citation type="submission" date="2020-02" db="EMBL/GenBank/DDBJ databases">
        <title>Whole-genome analyses of novel actinobacteria.</title>
        <authorList>
            <person name="Sahin N."/>
        </authorList>
    </citation>
    <scope>NUCLEOTIDE SEQUENCE [LARGE SCALE GENOMIC DNA]</scope>
    <source>
        <strain evidence="1 2">KC13</strain>
    </source>
</reference>
<comment type="caution">
    <text evidence="1">The sequence shown here is derived from an EMBL/GenBank/DDBJ whole genome shotgun (WGS) entry which is preliminary data.</text>
</comment>
<gene>
    <name evidence="1" type="ORF">G5C66_22475</name>
</gene>
<name>A0A6M1R5Y8_9ACTN</name>
<dbReference type="RefSeq" id="WP_165113312.1">
    <property type="nucleotide sequence ID" value="NZ_JAALAA010000025.1"/>
</dbReference>
<sequence length="77" mass="8374">MLIEGKKTFEDDQSITYAFDWPGAARSGEVEIVKAEIPARLSAADSDLDPAAAKILMKAFKEARATGVWPDKVIYAS</sequence>
<keyword evidence="2" id="KW-1185">Reference proteome</keyword>
<evidence type="ECO:0000313" key="1">
    <source>
        <dbReference type="EMBL" id="NGN95490.1"/>
    </source>
</evidence>
<proteinExistence type="predicted"/>
<dbReference type="EMBL" id="JAALAA010000025">
    <property type="protein sequence ID" value="NGN95490.1"/>
    <property type="molecule type" value="Genomic_DNA"/>
</dbReference>
<dbReference type="AlphaFoldDB" id="A0A6M1R5Y8"/>
<dbReference type="Proteomes" id="UP000483261">
    <property type="component" value="Unassembled WGS sequence"/>
</dbReference>
<organism evidence="1 2">
    <name type="scientific">Nocardioides turkmenicus</name>
    <dbReference type="NCBI Taxonomy" id="2711220"/>
    <lineage>
        <taxon>Bacteria</taxon>
        <taxon>Bacillati</taxon>
        <taxon>Actinomycetota</taxon>
        <taxon>Actinomycetes</taxon>
        <taxon>Propionibacteriales</taxon>
        <taxon>Nocardioidaceae</taxon>
        <taxon>Nocardioides</taxon>
    </lineage>
</organism>
<accession>A0A6M1R5Y8</accession>
<protein>
    <submittedName>
        <fullName evidence="1">Uncharacterized protein</fullName>
    </submittedName>
</protein>
<evidence type="ECO:0000313" key="2">
    <source>
        <dbReference type="Proteomes" id="UP000483261"/>
    </source>
</evidence>